<dbReference type="Pfam" id="PF10040">
    <property type="entry name" value="CRISPR_Cas6"/>
    <property type="match status" value="1"/>
</dbReference>
<dbReference type="InterPro" id="IPR010156">
    <property type="entry name" value="CRISPR-assoc_prot_Cas6"/>
</dbReference>
<feature type="domain" description="CRISPR-associated protein Cas6-like N-terminal" evidence="6">
    <location>
        <begin position="38"/>
        <end position="104"/>
    </location>
</feature>
<geneLocation type="plasmid" evidence="7">
    <name>pP742502</name>
</geneLocation>
<dbReference type="Gene3D" id="3.30.70.1890">
    <property type="match status" value="1"/>
</dbReference>
<dbReference type="Gene3D" id="3.30.70.1900">
    <property type="match status" value="1"/>
</dbReference>
<dbReference type="OrthoDB" id="425607at2"/>
<evidence type="ECO:0000259" key="5">
    <source>
        <dbReference type="Pfam" id="PF10040"/>
    </source>
</evidence>
<dbReference type="KEGG" id="cyn:Cyan7425_0162"/>
<dbReference type="InterPro" id="IPR045648">
    <property type="entry name" value="CRISPR-assoc_Cas6-like_N"/>
</dbReference>
<keyword evidence="2" id="KW-0255">Endonuclease</keyword>
<evidence type="ECO:0000256" key="4">
    <source>
        <dbReference type="ARBA" id="ARBA00023118"/>
    </source>
</evidence>
<keyword evidence="7" id="KW-0614">Plasmid</keyword>
<dbReference type="EMBL" id="CP001346">
    <property type="protein sequence ID" value="ACL47857.1"/>
    <property type="molecule type" value="Genomic_DNA"/>
</dbReference>
<dbReference type="GO" id="GO:0004519">
    <property type="term" value="F:endonuclease activity"/>
    <property type="evidence" value="ECO:0007669"/>
    <property type="project" value="UniProtKB-KW"/>
</dbReference>
<evidence type="ECO:0000313" key="7">
    <source>
        <dbReference type="EMBL" id="ACL47857.1"/>
    </source>
</evidence>
<evidence type="ECO:0000256" key="3">
    <source>
        <dbReference type="ARBA" id="ARBA00022801"/>
    </source>
</evidence>
<dbReference type="eggNOG" id="COG5551">
    <property type="taxonomic scope" value="Bacteria"/>
</dbReference>
<dbReference type="InterPro" id="IPR045747">
    <property type="entry name" value="CRISPR-assoc_prot_Cas6_N_sf"/>
</dbReference>
<dbReference type="InterPro" id="IPR019267">
    <property type="entry name" value="CRISPR-assoc_Cas6_C"/>
</dbReference>
<keyword evidence="3" id="KW-0378">Hydrolase</keyword>
<protein>
    <submittedName>
        <fullName evidence="7">CRISPR-associated protein Cas6</fullName>
    </submittedName>
</protein>
<gene>
    <name evidence="7" type="ordered locus">Cyan7425_0162</name>
</gene>
<dbReference type="NCBIfam" id="TIGR01877">
    <property type="entry name" value="cas_cas6"/>
    <property type="match status" value="1"/>
</dbReference>
<dbReference type="GO" id="GO:0016788">
    <property type="term" value="F:hydrolase activity, acting on ester bonds"/>
    <property type="evidence" value="ECO:0007669"/>
    <property type="project" value="InterPro"/>
</dbReference>
<proteinExistence type="predicted"/>
<keyword evidence="4" id="KW-0051">Antiviral defense</keyword>
<sequence length="378" mass="42918">MPQRRAKATVNLPALTRWRSDAELVAIALSIKAEQTVTLYPQYVIALHAWFLDQVRQLNPELSAYLHDGESEKAFTLSGLLNTSDKGEHQVFQLQAGQSYQWNLTALSRPLVQWFEQWLTVLPAAIDLRSVQLQISSWNMAYPPLTYAELKDEPPPERLTLPLTFISTTSFRRKGYHLPLPWPRNVFHSYLRRWNDFSGQPIEQDPFLDWVDDAVVILRHQLQSQKVQAGKRGSVTGFTGKVEFGLSPTAEENPEYEQLLFALGQLAPYCGTGHKTTFGLGQTRSGWLSESMDLAPPSLQVALGDRIAELTEVFMMQRKRRGGNRATQTAETWATILARRELGESLEQIAADLEMNYETVKTYVKLARKALLSDRSQQ</sequence>
<dbReference type="CDD" id="cd21141">
    <property type="entry name" value="Cas6_III-like"/>
    <property type="match status" value="1"/>
</dbReference>
<evidence type="ECO:0000259" key="6">
    <source>
        <dbReference type="Pfam" id="PF19308"/>
    </source>
</evidence>
<dbReference type="GO" id="GO:0051607">
    <property type="term" value="P:defense response to virus"/>
    <property type="evidence" value="ECO:0007669"/>
    <property type="project" value="UniProtKB-KW"/>
</dbReference>
<dbReference type="AlphaFoldDB" id="B8HZK9"/>
<dbReference type="Pfam" id="PF19308">
    <property type="entry name" value="CRISPR_Cas6_N"/>
    <property type="match status" value="1"/>
</dbReference>
<feature type="domain" description="CRISPR-associated protein Cas6 C-terminal" evidence="5">
    <location>
        <begin position="163"/>
        <end position="283"/>
    </location>
</feature>
<organism evidence="7">
    <name type="scientific">Cyanothece sp. (strain PCC 7425 / ATCC 29141)</name>
    <dbReference type="NCBI Taxonomy" id="395961"/>
    <lineage>
        <taxon>Bacteria</taxon>
        <taxon>Bacillati</taxon>
        <taxon>Cyanobacteriota</taxon>
        <taxon>Cyanophyceae</taxon>
        <taxon>Gomontiellales</taxon>
        <taxon>Cyanothecaceae</taxon>
        <taxon>Cyanothece</taxon>
    </lineage>
</organism>
<accession>B8HZK9</accession>
<keyword evidence="1" id="KW-0540">Nuclease</keyword>
<dbReference type="HOGENOM" id="CLU_063836_0_0_3"/>
<name>B8HZK9_CYAP4</name>
<evidence type="ECO:0000256" key="1">
    <source>
        <dbReference type="ARBA" id="ARBA00022722"/>
    </source>
</evidence>
<reference evidence="7" key="1">
    <citation type="submission" date="2009-01" db="EMBL/GenBank/DDBJ databases">
        <title>Complete sequence of plasmid2 Cyanothece sp. PCC 7425.</title>
        <authorList>
            <consortium name="US DOE Joint Genome Institute"/>
            <person name="Lucas S."/>
            <person name="Copeland A."/>
            <person name="Lapidus A."/>
            <person name="Glavina del Rio T."/>
            <person name="Dalin E."/>
            <person name="Tice H."/>
            <person name="Bruce D."/>
            <person name="Goodwin L."/>
            <person name="Pitluck S."/>
            <person name="Sims D."/>
            <person name="Meineke L."/>
            <person name="Brettin T."/>
            <person name="Detter J.C."/>
            <person name="Han C."/>
            <person name="Larimer F."/>
            <person name="Land M."/>
            <person name="Hauser L."/>
            <person name="Kyrpides N."/>
            <person name="Ovchinnikova G."/>
            <person name="Liberton M."/>
            <person name="Stoeckel J."/>
            <person name="Banerjee A."/>
            <person name="Singh A."/>
            <person name="Page L."/>
            <person name="Sato H."/>
            <person name="Zhao L."/>
            <person name="Sherman L."/>
            <person name="Pakrasi H."/>
            <person name="Richardson P."/>
        </authorList>
    </citation>
    <scope>NUCLEOTIDE SEQUENCE</scope>
    <source>
        <strain evidence="7">PCC 7425</strain>
        <plasmid evidence="7">pP742502</plasmid>
    </source>
</reference>
<evidence type="ECO:0000256" key="2">
    <source>
        <dbReference type="ARBA" id="ARBA00022759"/>
    </source>
</evidence>